<evidence type="ECO:0000313" key="14">
    <source>
        <dbReference type="Proteomes" id="UP000646365"/>
    </source>
</evidence>
<feature type="transmembrane region" description="Helical" evidence="10">
    <location>
        <begin position="20"/>
        <end position="38"/>
    </location>
</feature>
<evidence type="ECO:0000256" key="4">
    <source>
        <dbReference type="ARBA" id="ARBA00022448"/>
    </source>
</evidence>
<gene>
    <name evidence="13" type="primary">modB</name>
    <name evidence="13" type="ORF">GCM10011611_67650</name>
</gene>
<evidence type="ECO:0000256" key="6">
    <source>
        <dbReference type="ARBA" id="ARBA00022505"/>
    </source>
</evidence>
<dbReference type="Gene3D" id="1.10.3720.10">
    <property type="entry name" value="MetI-like"/>
    <property type="match status" value="1"/>
</dbReference>
<evidence type="ECO:0000256" key="7">
    <source>
        <dbReference type="ARBA" id="ARBA00022692"/>
    </source>
</evidence>
<keyword evidence="9 10" id="KW-0472">Membrane</keyword>
<evidence type="ECO:0000259" key="12">
    <source>
        <dbReference type="PROSITE" id="PS50928"/>
    </source>
</evidence>
<keyword evidence="4 10" id="KW-0813">Transport</keyword>
<feature type="transmembrane region" description="Helical" evidence="10">
    <location>
        <begin position="198"/>
        <end position="221"/>
    </location>
</feature>
<dbReference type="RefSeq" id="WP_189052640.1">
    <property type="nucleotide sequence ID" value="NZ_BMJQ01000042.1"/>
</dbReference>
<accession>A0A8J3E5Z8</accession>
<evidence type="ECO:0000256" key="8">
    <source>
        <dbReference type="ARBA" id="ARBA00022989"/>
    </source>
</evidence>
<feature type="domain" description="ABC transmembrane type-1" evidence="12">
    <location>
        <begin position="12"/>
        <end position="213"/>
    </location>
</feature>
<feature type="transmembrane region" description="Helical" evidence="10">
    <location>
        <begin position="84"/>
        <end position="109"/>
    </location>
</feature>
<evidence type="ECO:0000256" key="11">
    <source>
        <dbReference type="RuleBase" id="RU365097"/>
    </source>
</evidence>
<dbReference type="EMBL" id="BMJQ01000042">
    <property type="protein sequence ID" value="GGF51638.1"/>
    <property type="molecule type" value="Genomic_DNA"/>
</dbReference>
<evidence type="ECO:0000256" key="1">
    <source>
        <dbReference type="ARBA" id="ARBA00002949"/>
    </source>
</evidence>
<dbReference type="GO" id="GO:0015098">
    <property type="term" value="F:molybdate ion transmembrane transporter activity"/>
    <property type="evidence" value="ECO:0007669"/>
    <property type="project" value="UniProtKB-UniRule"/>
</dbReference>
<evidence type="ECO:0000256" key="9">
    <source>
        <dbReference type="ARBA" id="ARBA00023136"/>
    </source>
</evidence>
<sequence length="231" mass="24318">MPFLTPLEAEAFELSLRIGVWSAVVSLPPALAVAWALARGRFRGRLLLSAIIHLPLVLPPVVTGYALLLLFGRHGPIGAWLESWFGLVFAFRWTGAALAAGVMSFPLVVRALQLSIEAIDPGLEQAAATLGARPILVFLTVTLPLIVPGLLAGALLGFAKSLGEFGATITFVSNIPGETRTLPIAIYSLLQVPGTDAAVLRLSLLSVAVSVVAVFGSELVARRLRRRAAGA</sequence>
<evidence type="ECO:0000256" key="2">
    <source>
        <dbReference type="ARBA" id="ARBA00004651"/>
    </source>
</evidence>
<dbReference type="CDD" id="cd06261">
    <property type="entry name" value="TM_PBP2"/>
    <property type="match status" value="1"/>
</dbReference>
<dbReference type="GO" id="GO:0005886">
    <property type="term" value="C:plasma membrane"/>
    <property type="evidence" value="ECO:0007669"/>
    <property type="project" value="UniProtKB-SubCell"/>
</dbReference>
<reference evidence="13" key="1">
    <citation type="journal article" date="2014" name="Int. J. Syst. Evol. Microbiol.">
        <title>Complete genome sequence of Corynebacterium casei LMG S-19264T (=DSM 44701T), isolated from a smear-ripened cheese.</title>
        <authorList>
            <consortium name="US DOE Joint Genome Institute (JGI-PGF)"/>
            <person name="Walter F."/>
            <person name="Albersmeier A."/>
            <person name="Kalinowski J."/>
            <person name="Ruckert C."/>
        </authorList>
    </citation>
    <scope>NUCLEOTIDE SEQUENCE</scope>
    <source>
        <strain evidence="13">CGMCC 1.15725</strain>
    </source>
</reference>
<dbReference type="SUPFAM" id="SSF161098">
    <property type="entry name" value="MetI-like"/>
    <property type="match status" value="1"/>
</dbReference>
<comment type="similarity">
    <text evidence="3 11">Belongs to the binding-protein-dependent transport system permease family. CysTW subfamily.</text>
</comment>
<organism evidence="13 14">
    <name type="scientific">Aliidongia dinghuensis</name>
    <dbReference type="NCBI Taxonomy" id="1867774"/>
    <lineage>
        <taxon>Bacteria</taxon>
        <taxon>Pseudomonadati</taxon>
        <taxon>Pseudomonadota</taxon>
        <taxon>Alphaproteobacteria</taxon>
        <taxon>Rhodospirillales</taxon>
        <taxon>Dongiaceae</taxon>
        <taxon>Aliidongia</taxon>
    </lineage>
</organism>
<keyword evidence="7 10" id="KW-0812">Transmembrane</keyword>
<evidence type="ECO:0000256" key="10">
    <source>
        <dbReference type="RuleBase" id="RU363032"/>
    </source>
</evidence>
<dbReference type="InterPro" id="IPR035906">
    <property type="entry name" value="MetI-like_sf"/>
</dbReference>
<comment type="subcellular location">
    <subcellularLocation>
        <location evidence="11">Cell inner membrane</location>
        <topology evidence="11">Multi-pass membrane protein</topology>
    </subcellularLocation>
    <subcellularLocation>
        <location evidence="2 10">Cell membrane</location>
        <topology evidence="2 10">Multi-pass membrane protein</topology>
    </subcellularLocation>
</comment>
<proteinExistence type="inferred from homology"/>
<keyword evidence="5" id="KW-1003">Cell membrane</keyword>
<dbReference type="AlphaFoldDB" id="A0A8J3E5Z8"/>
<dbReference type="PANTHER" id="PTHR30183">
    <property type="entry name" value="MOLYBDENUM TRANSPORT SYSTEM PERMEASE PROTEIN MODB"/>
    <property type="match status" value="1"/>
</dbReference>
<dbReference type="Proteomes" id="UP000646365">
    <property type="component" value="Unassembled WGS sequence"/>
</dbReference>
<dbReference type="Pfam" id="PF00528">
    <property type="entry name" value="BPD_transp_1"/>
    <property type="match status" value="1"/>
</dbReference>
<keyword evidence="11" id="KW-0997">Cell inner membrane</keyword>
<dbReference type="PROSITE" id="PS50928">
    <property type="entry name" value="ABC_TM1"/>
    <property type="match status" value="1"/>
</dbReference>
<reference evidence="13" key="2">
    <citation type="submission" date="2020-09" db="EMBL/GenBank/DDBJ databases">
        <authorList>
            <person name="Sun Q."/>
            <person name="Zhou Y."/>
        </authorList>
    </citation>
    <scope>NUCLEOTIDE SEQUENCE</scope>
    <source>
        <strain evidence="13">CGMCC 1.15725</strain>
    </source>
</reference>
<comment type="caution">
    <text evidence="13">The sequence shown here is derived from an EMBL/GenBank/DDBJ whole genome shotgun (WGS) entry which is preliminary data.</text>
</comment>
<keyword evidence="6 11" id="KW-0500">Molybdenum</keyword>
<evidence type="ECO:0000256" key="5">
    <source>
        <dbReference type="ARBA" id="ARBA00022475"/>
    </source>
</evidence>
<feature type="transmembrane region" description="Helical" evidence="10">
    <location>
        <begin position="135"/>
        <end position="158"/>
    </location>
</feature>
<dbReference type="NCBIfam" id="NF006939">
    <property type="entry name" value="PRK09421.1"/>
    <property type="match status" value="1"/>
</dbReference>
<feature type="transmembrane region" description="Helical" evidence="10">
    <location>
        <begin position="50"/>
        <end position="72"/>
    </location>
</feature>
<evidence type="ECO:0000256" key="3">
    <source>
        <dbReference type="ARBA" id="ARBA00007069"/>
    </source>
</evidence>
<protein>
    <recommendedName>
        <fullName evidence="11">Molybdenum transport system permease</fullName>
    </recommendedName>
</protein>
<keyword evidence="14" id="KW-1185">Reference proteome</keyword>
<keyword evidence="8 10" id="KW-1133">Transmembrane helix</keyword>
<dbReference type="NCBIfam" id="TIGR02141">
    <property type="entry name" value="modB_ABC"/>
    <property type="match status" value="1"/>
</dbReference>
<evidence type="ECO:0000313" key="13">
    <source>
        <dbReference type="EMBL" id="GGF51638.1"/>
    </source>
</evidence>
<comment type="function">
    <text evidence="1 11">Part of the binding-protein-dependent transport system for molybdenum; probably responsible for the translocation of the substrate across the membrane.</text>
</comment>
<name>A0A8J3E5Z8_9PROT</name>
<dbReference type="InterPro" id="IPR000515">
    <property type="entry name" value="MetI-like"/>
</dbReference>
<dbReference type="PANTHER" id="PTHR30183:SF3">
    <property type="entry name" value="MOLYBDENUM TRANSPORT SYSTEM PERMEASE PROTEIN MODB"/>
    <property type="match status" value="1"/>
</dbReference>
<dbReference type="InterPro" id="IPR011867">
    <property type="entry name" value="ModB_ABC"/>
</dbReference>